<protein>
    <recommendedName>
        <fullName evidence="7">Transmembrane protein</fullName>
    </recommendedName>
</protein>
<keyword evidence="1" id="KW-1133">Transmembrane helix</keyword>
<dbReference type="ExpressionAtlas" id="A0A654EN82">
    <property type="expression patterns" value="baseline"/>
</dbReference>
<name>A0A654EN82_ARATH</name>
<reference evidence="4 5" key="1">
    <citation type="submission" date="2019-11" db="EMBL/GenBank/DDBJ databases">
        <authorList>
            <person name="Jiao W.-B."/>
            <person name="Schneeberger K."/>
        </authorList>
    </citation>
    <scope>NUCLEOTIDE SEQUENCE [LARGE SCALE GENOMIC DNA]</scope>
    <source>
        <strain evidence="5">cv. An-1</strain>
        <strain evidence="6">cv. C24</strain>
    </source>
</reference>
<dbReference type="EMBL" id="CACSHJ010000087">
    <property type="protein sequence ID" value="CAA0330604.1"/>
    <property type="molecule type" value="Genomic_DNA"/>
</dbReference>
<organism evidence="4 5">
    <name type="scientific">Arabidopsis thaliana</name>
    <name type="common">Mouse-ear cress</name>
    <dbReference type="NCBI Taxonomy" id="3702"/>
    <lineage>
        <taxon>Eukaryota</taxon>
        <taxon>Viridiplantae</taxon>
        <taxon>Streptophyta</taxon>
        <taxon>Embryophyta</taxon>
        <taxon>Tracheophyta</taxon>
        <taxon>Spermatophyta</taxon>
        <taxon>Magnoliopsida</taxon>
        <taxon>eudicotyledons</taxon>
        <taxon>Gunneridae</taxon>
        <taxon>Pentapetalae</taxon>
        <taxon>rosids</taxon>
        <taxon>malvids</taxon>
        <taxon>Brassicales</taxon>
        <taxon>Brassicaceae</taxon>
        <taxon>Camelineae</taxon>
        <taxon>Arabidopsis</taxon>
    </lineage>
</organism>
<keyword evidence="1" id="KW-0472">Membrane</keyword>
<evidence type="ECO:0000313" key="2">
    <source>
        <dbReference type="Araport" id="AT1G72141"/>
    </source>
</evidence>
<gene>
    <name evidence="2" type="ordered locus">At1g72141</name>
    <name evidence="4" type="ORF">AN1_LOCUS6246</name>
    <name evidence="3" type="ORF">C24_LOCUS6135</name>
</gene>
<accession>A0A654EN82</accession>
<dbReference type="OrthoDB" id="10306401at2759"/>
<dbReference type="RefSeq" id="NP_001117586.1">
    <property type="nucleotide sequence ID" value="NM_001124114.1"/>
</dbReference>
<dbReference type="EMBL" id="CACRSJ010000104">
    <property type="protein sequence ID" value="VYS50776.1"/>
    <property type="molecule type" value="Genomic_DNA"/>
</dbReference>
<dbReference type="GeneID" id="6240638"/>
<dbReference type="AlphaFoldDB" id="A0A654EN82"/>
<dbReference type="Araport" id="AT1G72141"/>
<evidence type="ECO:0000313" key="4">
    <source>
        <dbReference type="EMBL" id="VYS50776.1"/>
    </source>
</evidence>
<evidence type="ECO:0000256" key="1">
    <source>
        <dbReference type="SAM" id="Phobius"/>
    </source>
</evidence>
<evidence type="ECO:0000313" key="5">
    <source>
        <dbReference type="Proteomes" id="UP000426265"/>
    </source>
</evidence>
<dbReference type="Proteomes" id="UP000426265">
    <property type="component" value="Unassembled WGS sequence"/>
</dbReference>
<evidence type="ECO:0000313" key="3">
    <source>
        <dbReference type="EMBL" id="CAA0330604.1"/>
    </source>
</evidence>
<dbReference type="KEGG" id="ath:AT1G72141"/>
<keyword evidence="1" id="KW-0812">Transmembrane</keyword>
<evidence type="ECO:0000313" key="6">
    <source>
        <dbReference type="Proteomes" id="UP000434276"/>
    </source>
</evidence>
<evidence type="ECO:0008006" key="7">
    <source>
        <dbReference type="Google" id="ProtNLM"/>
    </source>
</evidence>
<feature type="transmembrane region" description="Helical" evidence="1">
    <location>
        <begin position="21"/>
        <end position="38"/>
    </location>
</feature>
<sequence length="58" mass="6724">MKKKPASTKKKKKVKKAITGPLVKPIYWVVLFKAYWVIKLIKAQMWRCGSSWSLLVSC</sequence>
<proteinExistence type="predicted"/>
<dbReference type="Proteomes" id="UP000434276">
    <property type="component" value="Unassembled WGS sequence"/>
</dbReference>